<proteinExistence type="predicted"/>
<protein>
    <submittedName>
        <fullName evidence="3">Ldh_1_C domain-containing protein</fullName>
    </submittedName>
</protein>
<dbReference type="Gene3D" id="3.90.110.10">
    <property type="entry name" value="Lactate dehydrogenase/glycoside hydrolase, family 4, C-terminal"/>
    <property type="match status" value="1"/>
</dbReference>
<dbReference type="EMBL" id="UYRS01018308">
    <property type="protein sequence ID" value="VDK32210.1"/>
    <property type="molecule type" value="Genomic_DNA"/>
</dbReference>
<keyword evidence="2" id="KW-1185">Reference proteome</keyword>
<accession>A0A0R3W1R8</accession>
<dbReference type="InterPro" id="IPR015955">
    <property type="entry name" value="Lactate_DH/Glyco_Ohase_4_C"/>
</dbReference>
<dbReference type="STRING" id="60517.A0A0R3W1R8"/>
<evidence type="ECO:0000313" key="2">
    <source>
        <dbReference type="Proteomes" id="UP000282613"/>
    </source>
</evidence>
<name>A0A0R3W1R8_TAEAS</name>
<reference evidence="1 2" key="2">
    <citation type="submission" date="2018-11" db="EMBL/GenBank/DDBJ databases">
        <authorList>
            <consortium name="Pathogen Informatics"/>
        </authorList>
    </citation>
    <scope>NUCLEOTIDE SEQUENCE [LARGE SCALE GENOMIC DNA]</scope>
</reference>
<dbReference type="SUPFAM" id="SSF56327">
    <property type="entry name" value="LDH C-terminal domain-like"/>
    <property type="match status" value="1"/>
</dbReference>
<dbReference type="GO" id="GO:0006089">
    <property type="term" value="P:lactate metabolic process"/>
    <property type="evidence" value="ECO:0007669"/>
    <property type="project" value="TreeGrafter"/>
</dbReference>
<dbReference type="AlphaFoldDB" id="A0A0R3W1R8"/>
<evidence type="ECO:0000313" key="1">
    <source>
        <dbReference type="EMBL" id="VDK32210.1"/>
    </source>
</evidence>
<gene>
    <name evidence="1" type="ORF">TASK_LOCUS3701</name>
</gene>
<dbReference type="PANTHER" id="PTHR43128">
    <property type="entry name" value="L-2-HYDROXYCARBOXYLATE DEHYDROGENASE (NAD(P)(+))"/>
    <property type="match status" value="1"/>
</dbReference>
<reference evidence="3" key="1">
    <citation type="submission" date="2017-02" db="UniProtKB">
        <authorList>
            <consortium name="WormBaseParasite"/>
        </authorList>
    </citation>
    <scope>IDENTIFICATION</scope>
</reference>
<organism evidence="3">
    <name type="scientific">Taenia asiatica</name>
    <name type="common">Asian tapeworm</name>
    <dbReference type="NCBI Taxonomy" id="60517"/>
    <lineage>
        <taxon>Eukaryota</taxon>
        <taxon>Metazoa</taxon>
        <taxon>Spiralia</taxon>
        <taxon>Lophotrochozoa</taxon>
        <taxon>Platyhelminthes</taxon>
        <taxon>Cestoda</taxon>
        <taxon>Eucestoda</taxon>
        <taxon>Cyclophyllidea</taxon>
        <taxon>Taeniidae</taxon>
        <taxon>Taenia</taxon>
    </lineage>
</organism>
<evidence type="ECO:0000313" key="3">
    <source>
        <dbReference type="WBParaSite" id="TASK_0000370001-mRNA-1"/>
    </source>
</evidence>
<dbReference type="PANTHER" id="PTHR43128:SF16">
    <property type="entry name" value="L-LACTATE DEHYDROGENASE"/>
    <property type="match status" value="1"/>
</dbReference>
<dbReference type="WBParaSite" id="TASK_0000370001-mRNA-1">
    <property type="protein sequence ID" value="TASK_0000370001-mRNA-1"/>
    <property type="gene ID" value="TASK_0000370001"/>
</dbReference>
<dbReference type="OrthoDB" id="6273706at2759"/>
<sequence>MCYIAWRLSGFEKNRVFGIGTALESAAFRVGISQKLNHEGLLKNLPGIDRDIFMSLPCIVNANGVRGVMFEDVEEDEKEKLYASAKELEELILSINW</sequence>
<dbReference type="GO" id="GO:0004459">
    <property type="term" value="F:L-lactate dehydrogenase (NAD+) activity"/>
    <property type="evidence" value="ECO:0007669"/>
    <property type="project" value="TreeGrafter"/>
</dbReference>
<dbReference type="Proteomes" id="UP000282613">
    <property type="component" value="Unassembled WGS sequence"/>
</dbReference>